<dbReference type="PANTHER" id="PTHR13767:SF2">
    <property type="entry name" value="PSEUDOURIDYLATE SYNTHASE TRUB1"/>
    <property type="match status" value="1"/>
</dbReference>
<dbReference type="InterPro" id="IPR002501">
    <property type="entry name" value="PsdUridine_synth_N"/>
</dbReference>
<comment type="function">
    <text evidence="5">Responsible for synthesis of pseudouridine from uracil-55 in the psi GC loop of transfer RNAs.</text>
</comment>
<evidence type="ECO:0000256" key="4">
    <source>
        <dbReference type="ARBA" id="ARBA00023235"/>
    </source>
</evidence>
<evidence type="ECO:0000259" key="8">
    <source>
        <dbReference type="Pfam" id="PF16198"/>
    </source>
</evidence>
<proteinExistence type="inferred from homology"/>
<dbReference type="Pfam" id="PF01509">
    <property type="entry name" value="TruB_N"/>
    <property type="match status" value="1"/>
</dbReference>
<comment type="similarity">
    <text evidence="2 5">Belongs to the pseudouridine synthase TruB family. Type 1 subfamily.</text>
</comment>
<reference evidence="9 10" key="1">
    <citation type="submission" date="2024-02" db="EMBL/GenBank/DDBJ databases">
        <title>New thermophilic sulfur-oxidizing bacteria from a hot springs of the Uzon caldera (Kamchatka, Russia).</title>
        <authorList>
            <person name="Dukat A.M."/>
            <person name="Elcheninov A.G."/>
            <person name="Frolov E.N."/>
        </authorList>
    </citation>
    <scope>NUCLEOTIDE SEQUENCE [LARGE SCALE GENOMIC DNA]</scope>
    <source>
        <strain evidence="9 10">AK1</strain>
    </source>
</reference>
<evidence type="ECO:0000259" key="7">
    <source>
        <dbReference type="Pfam" id="PF09157"/>
    </source>
</evidence>
<dbReference type="SUPFAM" id="SSF88697">
    <property type="entry name" value="PUA domain-like"/>
    <property type="match status" value="1"/>
</dbReference>
<dbReference type="EC" id="5.4.99.25" evidence="5"/>
<dbReference type="InterPro" id="IPR032819">
    <property type="entry name" value="TruB_C"/>
</dbReference>
<evidence type="ECO:0000259" key="6">
    <source>
        <dbReference type="Pfam" id="PF01509"/>
    </source>
</evidence>
<dbReference type="CDD" id="cd21152">
    <property type="entry name" value="PUA_TruB_bacterial"/>
    <property type="match status" value="1"/>
</dbReference>
<dbReference type="InterPro" id="IPR015240">
    <property type="entry name" value="tRNA_sdUridine_synth_fam1_C"/>
</dbReference>
<dbReference type="NCBIfam" id="TIGR00431">
    <property type="entry name" value="TruB"/>
    <property type="match status" value="1"/>
</dbReference>
<name>A0ABV0EKH8_9BURK</name>
<dbReference type="Gene3D" id="2.30.130.10">
    <property type="entry name" value="PUA domain"/>
    <property type="match status" value="1"/>
</dbReference>
<dbReference type="Proteomes" id="UP001482231">
    <property type="component" value="Unassembled WGS sequence"/>
</dbReference>
<evidence type="ECO:0000256" key="1">
    <source>
        <dbReference type="ARBA" id="ARBA00000385"/>
    </source>
</evidence>
<feature type="active site" description="Nucleophile" evidence="5">
    <location>
        <position position="45"/>
    </location>
</feature>
<dbReference type="Gene3D" id="3.30.2350.10">
    <property type="entry name" value="Pseudouridine synthase"/>
    <property type="match status" value="1"/>
</dbReference>
<dbReference type="InterPro" id="IPR015947">
    <property type="entry name" value="PUA-like_sf"/>
</dbReference>
<evidence type="ECO:0000256" key="5">
    <source>
        <dbReference type="HAMAP-Rule" id="MF_01080"/>
    </source>
</evidence>
<keyword evidence="10" id="KW-1185">Reference proteome</keyword>
<gene>
    <name evidence="5 9" type="primary">truB</name>
    <name evidence="9" type="ORF">V6E02_12770</name>
</gene>
<dbReference type="SUPFAM" id="SSF55120">
    <property type="entry name" value="Pseudouridine synthase"/>
    <property type="match status" value="1"/>
</dbReference>
<evidence type="ECO:0000313" key="9">
    <source>
        <dbReference type="EMBL" id="MEO1768078.1"/>
    </source>
</evidence>
<dbReference type="RefSeq" id="WP_347309190.1">
    <property type="nucleotide sequence ID" value="NZ_JBAJEX010000019.1"/>
</dbReference>
<evidence type="ECO:0000256" key="3">
    <source>
        <dbReference type="ARBA" id="ARBA00022694"/>
    </source>
</evidence>
<dbReference type="HAMAP" id="MF_01080">
    <property type="entry name" value="TruB_bact"/>
    <property type="match status" value="1"/>
</dbReference>
<feature type="domain" description="tRNA pseudouridine synthase II TruB subfamily 1 C-terminal" evidence="7">
    <location>
        <begin position="240"/>
        <end position="296"/>
    </location>
</feature>
<dbReference type="GO" id="GO:0160148">
    <property type="term" value="F:tRNA pseudouridine(55) synthase activity"/>
    <property type="evidence" value="ECO:0007669"/>
    <property type="project" value="UniProtKB-EC"/>
</dbReference>
<dbReference type="InterPro" id="IPR020103">
    <property type="entry name" value="PsdUridine_synth_cat_dom_sf"/>
</dbReference>
<dbReference type="PANTHER" id="PTHR13767">
    <property type="entry name" value="TRNA-PSEUDOURIDINE SYNTHASE"/>
    <property type="match status" value="1"/>
</dbReference>
<dbReference type="Pfam" id="PF09157">
    <property type="entry name" value="TruB-C_2"/>
    <property type="match status" value="1"/>
</dbReference>
<keyword evidence="4 5" id="KW-0413">Isomerase</keyword>
<dbReference type="InterPro" id="IPR014780">
    <property type="entry name" value="tRNA_psdUridine_synth_TruB"/>
</dbReference>
<dbReference type="EMBL" id="JBAJEX010000019">
    <property type="protein sequence ID" value="MEO1768078.1"/>
    <property type="molecule type" value="Genomic_DNA"/>
</dbReference>
<feature type="domain" description="Pseudouridine synthase II N-terminal" evidence="6">
    <location>
        <begin position="30"/>
        <end position="178"/>
    </location>
</feature>
<comment type="caution">
    <text evidence="9">The sequence shown here is derived from an EMBL/GenBank/DDBJ whole genome shotgun (WGS) entry which is preliminary data.</text>
</comment>
<evidence type="ECO:0000313" key="10">
    <source>
        <dbReference type="Proteomes" id="UP001482231"/>
    </source>
</evidence>
<feature type="domain" description="tRNA pseudouridylate synthase B C-terminal" evidence="8">
    <location>
        <begin position="179"/>
        <end position="236"/>
    </location>
</feature>
<comment type="catalytic activity">
    <reaction evidence="1 5">
        <text>uridine(55) in tRNA = pseudouridine(55) in tRNA</text>
        <dbReference type="Rhea" id="RHEA:42532"/>
        <dbReference type="Rhea" id="RHEA-COMP:10101"/>
        <dbReference type="Rhea" id="RHEA-COMP:10102"/>
        <dbReference type="ChEBI" id="CHEBI:65314"/>
        <dbReference type="ChEBI" id="CHEBI:65315"/>
        <dbReference type="EC" id="5.4.99.25"/>
    </reaction>
</comment>
<protein>
    <recommendedName>
        <fullName evidence="5">tRNA pseudouridine synthase B</fullName>
        <ecNumber evidence="5">5.4.99.25</ecNumber>
    </recommendedName>
    <alternativeName>
        <fullName evidence="5">tRNA pseudouridine(55) synthase</fullName>
        <shortName evidence="5">Psi55 synthase</shortName>
    </alternativeName>
    <alternativeName>
        <fullName evidence="5">tRNA pseudouridylate synthase</fullName>
    </alternativeName>
    <alternativeName>
        <fullName evidence="5">tRNA-uridine isomerase</fullName>
    </alternativeName>
</protein>
<dbReference type="InterPro" id="IPR036974">
    <property type="entry name" value="PUA_sf"/>
</dbReference>
<organism evidence="9 10">
    <name type="scientific">Thiobacter aerophilum</name>
    <dbReference type="NCBI Taxonomy" id="3121275"/>
    <lineage>
        <taxon>Bacteria</taxon>
        <taxon>Pseudomonadati</taxon>
        <taxon>Pseudomonadota</taxon>
        <taxon>Betaproteobacteria</taxon>
        <taxon>Burkholderiales</taxon>
        <taxon>Thiobacteraceae</taxon>
        <taxon>Thiobacter</taxon>
    </lineage>
</organism>
<accession>A0ABV0EKH8</accession>
<keyword evidence="3 5" id="KW-0819">tRNA processing</keyword>
<dbReference type="CDD" id="cd02573">
    <property type="entry name" value="PseudoU_synth_EcTruB"/>
    <property type="match status" value="1"/>
</dbReference>
<dbReference type="Pfam" id="PF16198">
    <property type="entry name" value="TruB_C_2"/>
    <property type="match status" value="1"/>
</dbReference>
<evidence type="ECO:0000256" key="2">
    <source>
        <dbReference type="ARBA" id="ARBA00005642"/>
    </source>
</evidence>
<sequence length="311" mass="34912">MKRDKRPVDGVLLLDKPVGVSSNGALQHVKRLYRAAKAGHTGNLDPIASGLLPICFGEATKFSQYLTDADKRYRAQIRLGQTTDTGDAEGRLLATHPVRVNLQALQAVLRQFVGEIEQVPPMHSALKHQGRPLYHYARKGVEVERMPRRITIFELTLLGFDGHSLFEVDVHCSKGTYIRVLAEDIGRVLGCGAHMAALRRTGVDGFTIERSIALDRLDAMSDAERDRQLLPADVLVAHLPRIDLDADGAFYFRRGQGLWMPRLQVSQEYRIYDEKQQFIGVGRGDRDGRLAPRRLVAQRHECRLEFAGKTL</sequence>